<feature type="domain" description="Peptidase M28" evidence="4">
    <location>
        <begin position="403"/>
        <end position="533"/>
    </location>
</feature>
<dbReference type="OrthoDB" id="5841748at2759"/>
<dbReference type="CDD" id="cd02121">
    <property type="entry name" value="PA_GCPII_like"/>
    <property type="match status" value="1"/>
</dbReference>
<feature type="domain" description="PA" evidence="2">
    <location>
        <begin position="240"/>
        <end position="318"/>
    </location>
</feature>
<comment type="similarity">
    <text evidence="1">Belongs to the peptidase M28 family. M28B subfamily.</text>
</comment>
<sequence>MAAVAAPRLSIKKEDEFIPIPVASPRRPERTRAGPSALFKKIARVALLALTVGAVHRAWNNHQARKALQATDFTNELWALDAFAPRHGKPPMIGKEVEDIFLSVPNSASAIAASRQYATKPHLAGSEGDFNTAKYFLELLQHEFSIQPTSSEPIYSAGTPASRNATLSITNLTSPAAWIDTYYPVMNTPLDRKLEIIGDDGEVVWSAKVEEVADSTDPEAGVYAEAVPTFHGLSKNGTAEGQLVYAHYGRREDYAALVEKGVDLKGKIVITRYGGIFRGLKVKGAEELGAAGVLIYSDPRDDGTVTVENGYAPYPNGPARNPTSVQRGSVQYLSMYPGDPTTPGYPAYENSTRTDGANIPKIPSLPMSWNNAKRLLEEIAEGGGNKTIRLVNHVDDRVIPIWNTMGVIPGHIKDEVVLVGNHRDAWVMGATDPSSGTASAHEMIRGFGVLLRKGWKPLRTIVIASWDAEEYGLIGSTEWGEDFADWIQEHVVTYLNLDSSVGGSRYRASASPSLAHLSRQTAEEIPHPTMPGKTLWDATTDSGPFYGENIDEEVKAMYEQDVEAFAASGLGVSPLGSGSDYTVFLQRLGVASGNEGFGSTLSDAVYHYHSVFDSQRWQELYCDPGFTKHVVIAKHLGLQTLRLAGSIVLPLNTTHYAYELESYLDKVEEIVSSSSAEVNLLPLRQSIKALQKASVALDVEKHRAEHALRRAIEKLKKKHAIMRKIRKAICKIRKHIGKPCHKKEDEEAVCDIKSLTPPEFVGKDGRVIKPRLGRAVGIMLERRAEECRAAQRRSEMPLLLAHPSRKLLKAVKRVQAANKKLVAFERGLISDEGIKDREWYKHLGVAPGKWLGYGATTLPALTESITIDNNSTLAKYEAMRLKELIDGLTAKMKS</sequence>
<dbReference type="PANTHER" id="PTHR10404:SF46">
    <property type="entry name" value="VACUOLAR PROTEIN SORTING-ASSOCIATED PROTEIN 70"/>
    <property type="match status" value="1"/>
</dbReference>
<evidence type="ECO:0000313" key="6">
    <source>
        <dbReference type="Proteomes" id="UP000030669"/>
    </source>
</evidence>
<evidence type="ECO:0000259" key="3">
    <source>
        <dbReference type="Pfam" id="PF04253"/>
    </source>
</evidence>
<dbReference type="InterPro" id="IPR039373">
    <property type="entry name" value="Peptidase_M28B"/>
</dbReference>
<dbReference type="Gene3D" id="3.40.630.10">
    <property type="entry name" value="Zn peptidases"/>
    <property type="match status" value="1"/>
</dbReference>
<dbReference type="GeneID" id="19310037"/>
<dbReference type="InterPro" id="IPR046450">
    <property type="entry name" value="PA_dom_sf"/>
</dbReference>
<dbReference type="SUPFAM" id="SSF53187">
    <property type="entry name" value="Zn-dependent exopeptidases"/>
    <property type="match status" value="1"/>
</dbReference>
<reference evidence="5 6" key="1">
    <citation type="journal article" date="2012" name="Science">
        <title>The Paleozoic origin of enzymatic lignin decomposition reconstructed from 31 fungal genomes.</title>
        <authorList>
            <person name="Floudas D."/>
            <person name="Binder M."/>
            <person name="Riley R."/>
            <person name="Barry K."/>
            <person name="Blanchette R.A."/>
            <person name="Henrissat B."/>
            <person name="Martinez A.T."/>
            <person name="Otillar R."/>
            <person name="Spatafora J.W."/>
            <person name="Yadav J.S."/>
            <person name="Aerts A."/>
            <person name="Benoit I."/>
            <person name="Boyd A."/>
            <person name="Carlson A."/>
            <person name="Copeland A."/>
            <person name="Coutinho P.M."/>
            <person name="de Vries R.P."/>
            <person name="Ferreira P."/>
            <person name="Findley K."/>
            <person name="Foster B."/>
            <person name="Gaskell J."/>
            <person name="Glotzer D."/>
            <person name="Gorecki P."/>
            <person name="Heitman J."/>
            <person name="Hesse C."/>
            <person name="Hori C."/>
            <person name="Igarashi K."/>
            <person name="Jurgens J.A."/>
            <person name="Kallen N."/>
            <person name="Kersten P."/>
            <person name="Kohler A."/>
            <person name="Kuees U."/>
            <person name="Kumar T.K.A."/>
            <person name="Kuo A."/>
            <person name="LaButti K."/>
            <person name="Larrondo L.F."/>
            <person name="Lindquist E."/>
            <person name="Ling A."/>
            <person name="Lombard V."/>
            <person name="Lucas S."/>
            <person name="Lundell T."/>
            <person name="Martin R."/>
            <person name="McLaughlin D.J."/>
            <person name="Morgenstern I."/>
            <person name="Morin E."/>
            <person name="Murat C."/>
            <person name="Nagy L.G."/>
            <person name="Nolan M."/>
            <person name="Ohm R.A."/>
            <person name="Patyshakuliyeva A."/>
            <person name="Rokas A."/>
            <person name="Ruiz-Duenas F.J."/>
            <person name="Sabat G."/>
            <person name="Salamov A."/>
            <person name="Samejima M."/>
            <person name="Schmutz J."/>
            <person name="Slot J.C."/>
            <person name="St John F."/>
            <person name="Stenlid J."/>
            <person name="Sun H."/>
            <person name="Sun S."/>
            <person name="Syed K."/>
            <person name="Tsang A."/>
            <person name="Wiebenga A."/>
            <person name="Young D."/>
            <person name="Pisabarro A."/>
            <person name="Eastwood D.C."/>
            <person name="Martin F."/>
            <person name="Cullen D."/>
            <person name="Grigoriev I.V."/>
            <person name="Hibbett D.S."/>
        </authorList>
    </citation>
    <scope>NUCLEOTIDE SEQUENCE [LARGE SCALE GENOMIC DNA]</scope>
    <source>
        <strain evidence="5 6">ATCC 11539</strain>
    </source>
</reference>
<dbReference type="GO" id="GO:0004180">
    <property type="term" value="F:carboxypeptidase activity"/>
    <property type="evidence" value="ECO:0007669"/>
    <property type="project" value="TreeGrafter"/>
</dbReference>
<dbReference type="EMBL" id="KB469297">
    <property type="protein sequence ID" value="EPQ59132.1"/>
    <property type="molecule type" value="Genomic_DNA"/>
</dbReference>
<evidence type="ECO:0000259" key="4">
    <source>
        <dbReference type="Pfam" id="PF04389"/>
    </source>
</evidence>
<dbReference type="InterPro" id="IPR007365">
    <property type="entry name" value="TFR-like_dimer_dom"/>
</dbReference>
<dbReference type="OMA" id="HMAGTPG"/>
<dbReference type="Pfam" id="PF04389">
    <property type="entry name" value="Peptidase_M28"/>
    <property type="match status" value="1"/>
</dbReference>
<dbReference type="SUPFAM" id="SSF52025">
    <property type="entry name" value="PA domain"/>
    <property type="match status" value="1"/>
</dbReference>
<dbReference type="CDD" id="cd08022">
    <property type="entry name" value="M28_PSMA_like"/>
    <property type="match status" value="1"/>
</dbReference>
<dbReference type="InterPro" id="IPR007484">
    <property type="entry name" value="Peptidase_M28"/>
</dbReference>
<organism evidence="5 6">
    <name type="scientific">Gloeophyllum trabeum (strain ATCC 11539 / FP-39264 / Madison 617)</name>
    <name type="common">Brown rot fungus</name>
    <dbReference type="NCBI Taxonomy" id="670483"/>
    <lineage>
        <taxon>Eukaryota</taxon>
        <taxon>Fungi</taxon>
        <taxon>Dikarya</taxon>
        <taxon>Basidiomycota</taxon>
        <taxon>Agaricomycotina</taxon>
        <taxon>Agaricomycetes</taxon>
        <taxon>Gloeophyllales</taxon>
        <taxon>Gloeophyllaceae</taxon>
        <taxon>Gloeophyllum</taxon>
    </lineage>
</organism>
<dbReference type="SUPFAM" id="SSF47672">
    <property type="entry name" value="Transferrin receptor-like dimerisation domain"/>
    <property type="match status" value="2"/>
</dbReference>
<proteinExistence type="inferred from homology"/>
<dbReference type="FunFam" id="3.40.630.10:FF:000101">
    <property type="entry name" value="N-acetylated alpha-linked acidic dipeptidase like 1"/>
    <property type="match status" value="1"/>
</dbReference>
<accession>S7QIL8</accession>
<dbReference type="eggNOG" id="KOG2195">
    <property type="taxonomic scope" value="Eukaryota"/>
</dbReference>
<feature type="domain" description="Transferrin receptor-like dimerisation" evidence="3">
    <location>
        <begin position="806"/>
        <end position="891"/>
    </location>
</feature>
<dbReference type="RefSeq" id="XP_007862199.1">
    <property type="nucleotide sequence ID" value="XM_007864008.1"/>
</dbReference>
<dbReference type="KEGG" id="gtr:GLOTRDRAFT_98267"/>
<name>S7QIL8_GLOTA</name>
<dbReference type="InterPro" id="IPR003137">
    <property type="entry name" value="PA_domain"/>
</dbReference>
<dbReference type="AlphaFoldDB" id="S7QIL8"/>
<dbReference type="STRING" id="670483.S7QIL8"/>
<dbReference type="Pfam" id="PF02225">
    <property type="entry name" value="PA"/>
    <property type="match status" value="1"/>
</dbReference>
<evidence type="ECO:0000259" key="2">
    <source>
        <dbReference type="Pfam" id="PF02225"/>
    </source>
</evidence>
<gene>
    <name evidence="5" type="ORF">GLOTRDRAFT_98267</name>
</gene>
<keyword evidence="6" id="KW-1185">Reference proteome</keyword>
<dbReference type="InterPro" id="IPR036757">
    <property type="entry name" value="TFR-like_dimer_dom_sf"/>
</dbReference>
<protein>
    <submittedName>
        <fullName evidence="5">Zn-dependent exopeptidase</fullName>
    </submittedName>
</protein>
<dbReference type="HOGENOM" id="CLU_005688_2_0_1"/>
<dbReference type="Pfam" id="PF04253">
    <property type="entry name" value="TFR_dimer"/>
    <property type="match status" value="1"/>
</dbReference>
<evidence type="ECO:0000313" key="5">
    <source>
        <dbReference type="EMBL" id="EPQ59132.1"/>
    </source>
</evidence>
<dbReference type="Gene3D" id="1.20.930.40">
    <property type="entry name" value="Transferrin receptor-like, dimerisation domain"/>
    <property type="match status" value="1"/>
</dbReference>
<evidence type="ECO:0000256" key="1">
    <source>
        <dbReference type="ARBA" id="ARBA00005634"/>
    </source>
</evidence>
<dbReference type="PANTHER" id="PTHR10404">
    <property type="entry name" value="N-ACETYLATED-ALPHA-LINKED ACIDIC DIPEPTIDASE"/>
    <property type="match status" value="1"/>
</dbReference>
<dbReference type="Gene3D" id="3.50.30.30">
    <property type="match status" value="1"/>
</dbReference>
<dbReference type="Proteomes" id="UP000030669">
    <property type="component" value="Unassembled WGS sequence"/>
</dbReference>